<comment type="similarity">
    <text evidence="2 7">Belongs to the oleosin family.</text>
</comment>
<keyword evidence="3 7" id="KW-0551">Lipid droplet</keyword>
<feature type="compositionally biased region" description="Basic and acidic residues" evidence="8">
    <location>
        <begin position="1"/>
        <end position="10"/>
    </location>
</feature>
<dbReference type="PANTHER" id="PTHR33203">
    <property type="entry name" value="OLEOSIN"/>
    <property type="match status" value="1"/>
</dbReference>
<feature type="transmembrane region" description="Helical" evidence="9">
    <location>
        <begin position="58"/>
        <end position="88"/>
    </location>
</feature>
<protein>
    <recommendedName>
        <fullName evidence="7">Oleosin</fullName>
    </recommendedName>
</protein>
<dbReference type="Proteomes" id="UP001341840">
    <property type="component" value="Unassembled WGS sequence"/>
</dbReference>
<evidence type="ECO:0000313" key="11">
    <source>
        <dbReference type="Proteomes" id="UP001341840"/>
    </source>
</evidence>
<evidence type="ECO:0000313" key="10">
    <source>
        <dbReference type="EMBL" id="MED6107817.1"/>
    </source>
</evidence>
<comment type="subcellular location">
    <subcellularLocation>
        <location evidence="7">Lipid droplet</location>
    </subcellularLocation>
    <subcellularLocation>
        <location evidence="7">Membrane</location>
        <topology evidence="7">Multi-pass membrane protein</topology>
    </subcellularLocation>
</comment>
<keyword evidence="5 9" id="KW-1133">Transmembrane helix</keyword>
<evidence type="ECO:0000256" key="4">
    <source>
        <dbReference type="ARBA" id="ARBA00022692"/>
    </source>
</evidence>
<accession>A0ABU6Q8G5</accession>
<reference evidence="10 11" key="1">
    <citation type="journal article" date="2023" name="Plants (Basel)">
        <title>Bridging the Gap: Combining Genomics and Transcriptomics Approaches to Understand Stylosanthes scabra, an Orphan Legume from the Brazilian Caatinga.</title>
        <authorList>
            <person name="Ferreira-Neto J.R.C."/>
            <person name="da Silva M.D."/>
            <person name="Binneck E."/>
            <person name="de Melo N.F."/>
            <person name="da Silva R.H."/>
            <person name="de Melo A.L.T.M."/>
            <person name="Pandolfi V."/>
            <person name="Bustamante F.O."/>
            <person name="Brasileiro-Vidal A.C."/>
            <person name="Benko-Iseppon A.M."/>
        </authorList>
    </citation>
    <scope>NUCLEOTIDE SEQUENCE [LARGE SCALE GENOMIC DNA]</scope>
    <source>
        <tissue evidence="10">Leaves</tissue>
    </source>
</reference>
<feature type="region of interest" description="Disordered" evidence="8">
    <location>
        <begin position="1"/>
        <end position="35"/>
    </location>
</feature>
<evidence type="ECO:0000256" key="5">
    <source>
        <dbReference type="ARBA" id="ARBA00022989"/>
    </source>
</evidence>
<evidence type="ECO:0000256" key="7">
    <source>
        <dbReference type="RuleBase" id="RU000540"/>
    </source>
</evidence>
<name>A0ABU6Q8G5_9FABA</name>
<evidence type="ECO:0000256" key="2">
    <source>
        <dbReference type="ARBA" id="ARBA00010858"/>
    </source>
</evidence>
<comment type="caution">
    <text evidence="10">The sequence shown here is derived from an EMBL/GenBank/DDBJ whole genome shotgun (WGS) entry which is preliminary data.</text>
</comment>
<dbReference type="PROSITE" id="PS00811">
    <property type="entry name" value="OLEOSINS"/>
    <property type="match status" value="1"/>
</dbReference>
<keyword evidence="6 9" id="KW-0472">Membrane</keyword>
<evidence type="ECO:0000256" key="9">
    <source>
        <dbReference type="SAM" id="Phobius"/>
    </source>
</evidence>
<evidence type="ECO:0000256" key="1">
    <source>
        <dbReference type="ARBA" id="ARBA00002582"/>
    </source>
</evidence>
<sequence>MATTTIDHRSPHQVQVHTTTTQRIEGGGANAPRRGGYDVSGGGVKTLFPERGPSTSQILAILAGIPIGGTLFLLSGLSLIGTLIGLAIATPVFIFFSPVIVPAAITIALAVTGILTAGACGLTGLMSLSWMINYIRQAHGTVPEQLDSAKRRVADMADYVGQKTKDAGQEIQNKAQDVKRSS</sequence>
<dbReference type="InterPro" id="IPR000136">
    <property type="entry name" value="Oleosin"/>
</dbReference>
<dbReference type="EMBL" id="JASCZI010000052">
    <property type="protein sequence ID" value="MED6107817.1"/>
    <property type="molecule type" value="Genomic_DNA"/>
</dbReference>
<feature type="transmembrane region" description="Helical" evidence="9">
    <location>
        <begin position="100"/>
        <end position="126"/>
    </location>
</feature>
<organism evidence="10 11">
    <name type="scientific">Stylosanthes scabra</name>
    <dbReference type="NCBI Taxonomy" id="79078"/>
    <lineage>
        <taxon>Eukaryota</taxon>
        <taxon>Viridiplantae</taxon>
        <taxon>Streptophyta</taxon>
        <taxon>Embryophyta</taxon>
        <taxon>Tracheophyta</taxon>
        <taxon>Spermatophyta</taxon>
        <taxon>Magnoliopsida</taxon>
        <taxon>eudicotyledons</taxon>
        <taxon>Gunneridae</taxon>
        <taxon>Pentapetalae</taxon>
        <taxon>rosids</taxon>
        <taxon>fabids</taxon>
        <taxon>Fabales</taxon>
        <taxon>Fabaceae</taxon>
        <taxon>Papilionoideae</taxon>
        <taxon>50 kb inversion clade</taxon>
        <taxon>dalbergioids sensu lato</taxon>
        <taxon>Dalbergieae</taxon>
        <taxon>Pterocarpus clade</taxon>
        <taxon>Stylosanthes</taxon>
    </lineage>
</organism>
<gene>
    <name evidence="10" type="ORF">PIB30_017706</name>
</gene>
<proteinExistence type="inferred from homology"/>
<evidence type="ECO:0000256" key="3">
    <source>
        <dbReference type="ARBA" id="ARBA00022677"/>
    </source>
</evidence>
<comment type="function">
    <text evidence="1">May have a structural role to stabilize the lipid body during desiccation of the seed by preventing coalescence of the oil. Probably interacts with both lipid and phospholipid moieties of lipid bodies. May also provide recognition signals for specific lipase anchorage in lipolysis during seedling growth.</text>
</comment>
<dbReference type="Pfam" id="PF01277">
    <property type="entry name" value="Oleosin"/>
    <property type="match status" value="1"/>
</dbReference>
<keyword evidence="4 9" id="KW-0812">Transmembrane</keyword>
<keyword evidence="11" id="KW-1185">Reference proteome</keyword>
<evidence type="ECO:0000256" key="8">
    <source>
        <dbReference type="SAM" id="MobiDB-lite"/>
    </source>
</evidence>
<evidence type="ECO:0000256" key="6">
    <source>
        <dbReference type="ARBA" id="ARBA00023136"/>
    </source>
</evidence>
<feature type="compositionally biased region" description="Low complexity" evidence="8">
    <location>
        <begin position="12"/>
        <end position="22"/>
    </location>
</feature>
<dbReference type="PANTHER" id="PTHR33203:SF63">
    <property type="entry name" value="OLEOSIN 18.2 KDA"/>
    <property type="match status" value="1"/>
</dbReference>